<evidence type="ECO:0000256" key="2">
    <source>
        <dbReference type="ARBA" id="ARBA00012076"/>
    </source>
</evidence>
<dbReference type="GO" id="GO:0004300">
    <property type="term" value="F:enoyl-CoA hydratase activity"/>
    <property type="evidence" value="ECO:0007669"/>
    <property type="project" value="UniProtKB-EC"/>
</dbReference>
<dbReference type="Gene3D" id="1.10.12.10">
    <property type="entry name" value="Lyase 2-enoyl-coa Hydratase, Chain A, domain 2"/>
    <property type="match status" value="1"/>
</dbReference>
<dbReference type="FunFam" id="3.90.226.10:FF:000019">
    <property type="entry name" value="Enoyl-CoA hydratase, mitochondrial"/>
    <property type="match status" value="1"/>
</dbReference>
<proteinExistence type="inferred from homology"/>
<name>A0A0U1LTN9_TALIS</name>
<dbReference type="EC" id="4.2.1.17" evidence="2"/>
<organism evidence="10 11">
    <name type="scientific">Talaromyces islandicus</name>
    <name type="common">Penicillium islandicum</name>
    <dbReference type="NCBI Taxonomy" id="28573"/>
    <lineage>
        <taxon>Eukaryota</taxon>
        <taxon>Fungi</taxon>
        <taxon>Dikarya</taxon>
        <taxon>Ascomycota</taxon>
        <taxon>Pezizomycotina</taxon>
        <taxon>Eurotiomycetes</taxon>
        <taxon>Eurotiomycetidae</taxon>
        <taxon>Eurotiales</taxon>
        <taxon>Trichocomaceae</taxon>
        <taxon>Talaromyces</taxon>
        <taxon>Talaromyces sect. Islandici</taxon>
    </lineage>
</organism>
<dbReference type="InterPro" id="IPR012337">
    <property type="entry name" value="RNaseH-like_sf"/>
</dbReference>
<feature type="compositionally biased region" description="Low complexity" evidence="8">
    <location>
        <begin position="425"/>
        <end position="435"/>
    </location>
</feature>
<feature type="compositionally biased region" description="Basic and acidic residues" evidence="8">
    <location>
        <begin position="657"/>
        <end position="666"/>
    </location>
</feature>
<evidence type="ECO:0000256" key="5">
    <source>
        <dbReference type="ARBA" id="ARBA00023239"/>
    </source>
</evidence>
<comment type="similarity">
    <text evidence="1 7">Belongs to the enoyl-CoA hydratase/isomerase family.</text>
</comment>
<evidence type="ECO:0000256" key="1">
    <source>
        <dbReference type="ARBA" id="ARBA00005254"/>
    </source>
</evidence>
<dbReference type="SUPFAM" id="SSF52096">
    <property type="entry name" value="ClpP/crotonase"/>
    <property type="match status" value="1"/>
</dbReference>
<evidence type="ECO:0000313" key="11">
    <source>
        <dbReference type="Proteomes" id="UP000054383"/>
    </source>
</evidence>
<keyword evidence="3" id="KW-0276">Fatty acid metabolism</keyword>
<dbReference type="FunFam" id="1.10.12.10:FF:000001">
    <property type="entry name" value="Probable enoyl-CoA hydratase, mitochondrial"/>
    <property type="match status" value="1"/>
</dbReference>
<dbReference type="InterPro" id="IPR013520">
    <property type="entry name" value="Ribonucl_H"/>
</dbReference>
<feature type="region of interest" description="Disordered" evidence="8">
    <location>
        <begin position="636"/>
        <end position="672"/>
    </location>
</feature>
<evidence type="ECO:0000256" key="6">
    <source>
        <dbReference type="ARBA" id="ARBA00073937"/>
    </source>
</evidence>
<reference evidence="10 11" key="1">
    <citation type="submission" date="2015-04" db="EMBL/GenBank/DDBJ databases">
        <authorList>
            <person name="Syromyatnikov M.Y."/>
            <person name="Popov V.N."/>
        </authorList>
    </citation>
    <scope>NUCLEOTIDE SEQUENCE [LARGE SCALE GENOMIC DNA]</scope>
    <source>
        <strain evidence="10">WF-38-12</strain>
    </source>
</reference>
<dbReference type="Gene3D" id="3.30.420.10">
    <property type="entry name" value="Ribonuclease H-like superfamily/Ribonuclease H"/>
    <property type="match status" value="1"/>
</dbReference>
<evidence type="ECO:0000256" key="8">
    <source>
        <dbReference type="SAM" id="MobiDB-lite"/>
    </source>
</evidence>
<evidence type="ECO:0000259" key="9">
    <source>
        <dbReference type="SMART" id="SM00479"/>
    </source>
</evidence>
<dbReference type="SMART" id="SM00479">
    <property type="entry name" value="EXOIII"/>
    <property type="match status" value="1"/>
</dbReference>
<feature type="compositionally biased region" description="Basic and acidic residues" evidence="8">
    <location>
        <begin position="402"/>
        <end position="420"/>
    </location>
</feature>
<dbReference type="GO" id="GO:0006635">
    <property type="term" value="P:fatty acid beta-oxidation"/>
    <property type="evidence" value="ECO:0007669"/>
    <property type="project" value="TreeGrafter"/>
</dbReference>
<evidence type="ECO:0000313" key="10">
    <source>
        <dbReference type="EMBL" id="CRG86783.1"/>
    </source>
</evidence>
<evidence type="ECO:0000256" key="7">
    <source>
        <dbReference type="RuleBase" id="RU003707"/>
    </source>
</evidence>
<dbReference type="Gene3D" id="3.90.226.10">
    <property type="entry name" value="2-enoyl-CoA Hydratase, Chain A, domain 1"/>
    <property type="match status" value="1"/>
</dbReference>
<evidence type="ECO:0000256" key="4">
    <source>
        <dbReference type="ARBA" id="ARBA00023098"/>
    </source>
</evidence>
<keyword evidence="4" id="KW-0443">Lipid metabolism</keyword>
<feature type="compositionally biased region" description="Basic and acidic residues" evidence="8">
    <location>
        <begin position="438"/>
        <end position="449"/>
    </location>
</feature>
<feature type="domain" description="Exonuclease" evidence="9">
    <location>
        <begin position="514"/>
        <end position="717"/>
    </location>
</feature>
<sequence>MLFSRCSRLAASSTNRALTSYLTRASRPFSSTSPASYEHILTEVPKPGVGLITLNRPKALNALSSPLFAELNDALSKYDEDKDIGAIIITGSEKAFAAGADIKEMAPLTFSSAYSNNFIAPWSHLANTIRTPVIAAVSGYALGGGCELALMCDIIYCTDKATFGQPEIRLGTIPGAGGSQRLTRAIGKSKAMELILTGKNFSGKEAGEWGVAARVIEGGKDELLAETLKTAETIASYSRVAVIAAKEVVNKSQELSLREGVEYERRLFHGLFGSKDQKIGMTAFAEKKKAEWSHDLVARTRKQKLLPDDIINIEYKSAASAYITIPHQDFIMSNAMQQAVAVPIAMTPDYVELLNSLVHSQENLASAGYTVKQLSNEDLESKKRCSGCGKSMSQLKKNRKDRNRDKKKDNTKNNTKDIKHIRVVSNSSSPSDTTSENGLHHGGDLENSKPRMRCKFHSGRLQSKTWSCCGKMSTDAPCEQREFHIPKLYVPGEIERLWQHHPTKNGRHKPSYRTAVAIDCEMGTTVSGDSELIRVTLLDYFSGQVLIDKLVWPDVPMLHLNTRFSGIRWVDLNKARSKHRCLYGRNNARTAVLQFVGPSTIVVGHSAQNDLKSLRWIHHRIVDTYILESALKEAAQKATEESPQEVPLESLTLSDTEPQKTEDSQKRPKGRGLLSLKTLSKVKLGREIQVGHNGHDSVEDALAARDLVHAYLMSGSTQHADGEIRNMAT</sequence>
<dbReference type="GO" id="GO:0003676">
    <property type="term" value="F:nucleic acid binding"/>
    <property type="evidence" value="ECO:0007669"/>
    <property type="project" value="InterPro"/>
</dbReference>
<dbReference type="SUPFAM" id="SSF53098">
    <property type="entry name" value="Ribonuclease H-like"/>
    <property type="match status" value="1"/>
</dbReference>
<keyword evidence="11" id="KW-1185">Reference proteome</keyword>
<dbReference type="CDD" id="cd06558">
    <property type="entry name" value="crotonase-like"/>
    <property type="match status" value="1"/>
</dbReference>
<dbReference type="EMBL" id="CVMT01000003">
    <property type="protein sequence ID" value="CRG86783.1"/>
    <property type="molecule type" value="Genomic_DNA"/>
</dbReference>
<dbReference type="AlphaFoldDB" id="A0A0U1LTN9"/>
<evidence type="ECO:0000256" key="3">
    <source>
        <dbReference type="ARBA" id="ARBA00022832"/>
    </source>
</evidence>
<dbReference type="InterPro" id="IPR036397">
    <property type="entry name" value="RNaseH_sf"/>
</dbReference>
<keyword evidence="5" id="KW-0456">Lyase</keyword>
<dbReference type="CDD" id="cd06137">
    <property type="entry name" value="DEDDh_RNase"/>
    <property type="match status" value="1"/>
</dbReference>
<gene>
    <name evidence="10" type="ORF">PISL3812_03795</name>
</gene>
<dbReference type="Pfam" id="PF00378">
    <property type="entry name" value="ECH_1"/>
    <property type="match status" value="1"/>
</dbReference>
<dbReference type="GO" id="GO:0005739">
    <property type="term" value="C:mitochondrion"/>
    <property type="evidence" value="ECO:0007669"/>
    <property type="project" value="TreeGrafter"/>
</dbReference>
<dbReference type="InterPro" id="IPR018376">
    <property type="entry name" value="Enoyl-CoA_hyd/isom_CS"/>
</dbReference>
<dbReference type="InterPro" id="IPR001753">
    <property type="entry name" value="Enoyl-CoA_hydra/iso"/>
</dbReference>
<dbReference type="InterPro" id="IPR029045">
    <property type="entry name" value="ClpP/crotonase-like_dom_sf"/>
</dbReference>
<dbReference type="InterPro" id="IPR014748">
    <property type="entry name" value="Enoyl-CoA_hydra_C"/>
</dbReference>
<dbReference type="PROSITE" id="PS00166">
    <property type="entry name" value="ENOYL_COA_HYDRATASE"/>
    <property type="match status" value="1"/>
</dbReference>
<dbReference type="PANTHER" id="PTHR11941:SF54">
    <property type="entry name" value="ENOYL-COA HYDRATASE, MITOCHONDRIAL"/>
    <property type="match status" value="1"/>
</dbReference>
<dbReference type="Proteomes" id="UP000054383">
    <property type="component" value="Unassembled WGS sequence"/>
</dbReference>
<dbReference type="STRING" id="28573.A0A0U1LTN9"/>
<feature type="region of interest" description="Disordered" evidence="8">
    <location>
        <begin position="382"/>
        <end position="451"/>
    </location>
</feature>
<protein>
    <recommendedName>
        <fullName evidence="6">Probable enoyl-CoA hydratase, mitochondrial</fullName>
        <ecNumber evidence="2">4.2.1.17</ecNumber>
    </recommendedName>
</protein>
<dbReference type="OrthoDB" id="2018133at2759"/>
<dbReference type="PANTHER" id="PTHR11941">
    <property type="entry name" value="ENOYL-COA HYDRATASE-RELATED"/>
    <property type="match status" value="1"/>
</dbReference>
<accession>A0A0U1LTN9</accession>